<dbReference type="Proteomes" id="UP000223606">
    <property type="component" value="Chromosome 1"/>
</dbReference>
<evidence type="ECO:0000313" key="1">
    <source>
        <dbReference type="EMBL" id="SON57871.1"/>
    </source>
</evidence>
<sequence>MDDPLLHIHWRLWKVQQLTIEIRDECRVFLTSEFFEKKLDMKNGTFIVRFGEIQPFPDKIAVLIGEAAYLLRSSLDHLMFQLAKPEPGKEHNVEFPIVSSKEKFKSTHWKMPGVPRGVRSRVESVQPYHSRKRPNAKFLWQLRDLNNWDKHRLPPIHMYSFDGSGVTFKVDGPQGRIIDHKTFKGYSEEGKIIATAKPTGYWNAGEMVYPEFKIGFAPVFDHQMPKSIRDRHPLDVIAGAGNFIEHEVIPMFEEFFSA</sequence>
<dbReference type="RefSeq" id="WP_157775777.1">
    <property type="nucleotide sequence ID" value="NZ_LT960614.1"/>
</dbReference>
<name>A0A2C9DDN6_9HYPH</name>
<dbReference type="KEGG" id="hdi:HDIA_4330"/>
<accession>A0A2C9DDN6</accession>
<dbReference type="OrthoDB" id="5905861at2"/>
<protein>
    <submittedName>
        <fullName evidence="1">Uncharacterized protein</fullName>
    </submittedName>
</protein>
<dbReference type="EMBL" id="LT960614">
    <property type="protein sequence ID" value="SON57871.1"/>
    <property type="molecule type" value="Genomic_DNA"/>
</dbReference>
<reference evidence="2" key="1">
    <citation type="submission" date="2017-09" db="EMBL/GenBank/DDBJ databases">
        <title>Genome sequence of Nannocystis excedens DSM 71.</title>
        <authorList>
            <person name="Blom J."/>
        </authorList>
    </citation>
    <scope>NUCLEOTIDE SEQUENCE [LARGE SCALE GENOMIC DNA]</scope>
    <source>
        <strain evidence="2">type strain: E19</strain>
    </source>
</reference>
<organism evidence="1 2">
    <name type="scientific">Hartmannibacter diazotrophicus</name>
    <dbReference type="NCBI Taxonomy" id="1482074"/>
    <lineage>
        <taxon>Bacteria</taxon>
        <taxon>Pseudomonadati</taxon>
        <taxon>Pseudomonadota</taxon>
        <taxon>Alphaproteobacteria</taxon>
        <taxon>Hyphomicrobiales</taxon>
        <taxon>Pleomorphomonadaceae</taxon>
        <taxon>Hartmannibacter</taxon>
    </lineage>
</organism>
<proteinExistence type="predicted"/>
<evidence type="ECO:0000313" key="2">
    <source>
        <dbReference type="Proteomes" id="UP000223606"/>
    </source>
</evidence>
<gene>
    <name evidence="1" type="ORF">HDIA_4330</name>
</gene>
<keyword evidence="2" id="KW-1185">Reference proteome</keyword>
<dbReference type="AlphaFoldDB" id="A0A2C9DDN6"/>